<dbReference type="AlphaFoldDB" id="A0A438DIJ6"/>
<feature type="domain" description="Myb/SANT-like" evidence="1">
    <location>
        <begin position="51"/>
        <end position="116"/>
    </location>
</feature>
<evidence type="ECO:0000313" key="3">
    <source>
        <dbReference type="Proteomes" id="UP000288805"/>
    </source>
</evidence>
<evidence type="ECO:0000313" key="2">
    <source>
        <dbReference type="EMBL" id="RVW35304.1"/>
    </source>
</evidence>
<dbReference type="PANTHER" id="PTHR46929:SF29">
    <property type="entry name" value="MYB_SANT-LIKE DOMAIN-CONTAINING PROTEIN"/>
    <property type="match status" value="1"/>
</dbReference>
<gene>
    <name evidence="2" type="ORF">CK203_098689</name>
</gene>
<dbReference type="Proteomes" id="UP000288805">
    <property type="component" value="Unassembled WGS sequence"/>
</dbReference>
<dbReference type="EMBL" id="QGNW01001608">
    <property type="protein sequence ID" value="RVW35304.1"/>
    <property type="molecule type" value="Genomic_DNA"/>
</dbReference>
<accession>A0A438DIJ6</accession>
<sequence length="134" mass="15265">MASQIGCEETSLTISILNNDVFLCLSPDNDIIEATETSQIQSLSAQVQSKHVIWTKEMDAINKRFQLDLVKEHIRNRLKTWKKQYGILSELLEQSGFGWDETRNMVVADDSAWEDYIKADHGVEILALTPIGRK</sequence>
<protein>
    <recommendedName>
        <fullName evidence="1">Myb/SANT-like domain-containing protein</fullName>
    </recommendedName>
</protein>
<name>A0A438DIJ6_VITVI</name>
<organism evidence="2 3">
    <name type="scientific">Vitis vinifera</name>
    <name type="common">Grape</name>
    <dbReference type="NCBI Taxonomy" id="29760"/>
    <lineage>
        <taxon>Eukaryota</taxon>
        <taxon>Viridiplantae</taxon>
        <taxon>Streptophyta</taxon>
        <taxon>Embryophyta</taxon>
        <taxon>Tracheophyta</taxon>
        <taxon>Spermatophyta</taxon>
        <taxon>Magnoliopsida</taxon>
        <taxon>eudicotyledons</taxon>
        <taxon>Gunneridae</taxon>
        <taxon>Pentapetalae</taxon>
        <taxon>rosids</taxon>
        <taxon>Vitales</taxon>
        <taxon>Vitaceae</taxon>
        <taxon>Viteae</taxon>
        <taxon>Vitis</taxon>
    </lineage>
</organism>
<dbReference type="InterPro" id="IPR024752">
    <property type="entry name" value="Myb/SANT-like_dom"/>
</dbReference>
<evidence type="ECO:0000259" key="1">
    <source>
        <dbReference type="Pfam" id="PF12776"/>
    </source>
</evidence>
<comment type="caution">
    <text evidence="2">The sequence shown here is derived from an EMBL/GenBank/DDBJ whole genome shotgun (WGS) entry which is preliminary data.</text>
</comment>
<reference evidence="2 3" key="1">
    <citation type="journal article" date="2018" name="PLoS Genet.">
        <title>Population sequencing reveals clonal diversity and ancestral inbreeding in the grapevine cultivar Chardonnay.</title>
        <authorList>
            <person name="Roach M.J."/>
            <person name="Johnson D.L."/>
            <person name="Bohlmann J."/>
            <person name="van Vuuren H.J."/>
            <person name="Jones S.J."/>
            <person name="Pretorius I.S."/>
            <person name="Schmidt S.A."/>
            <person name="Borneman A.R."/>
        </authorList>
    </citation>
    <scope>NUCLEOTIDE SEQUENCE [LARGE SCALE GENOMIC DNA]</scope>
    <source>
        <strain evidence="3">cv. Chardonnay</strain>
        <tissue evidence="2">Leaf</tissue>
    </source>
</reference>
<dbReference type="PANTHER" id="PTHR46929">
    <property type="entry name" value="EXPRESSED PROTEIN"/>
    <property type="match status" value="1"/>
</dbReference>
<proteinExistence type="predicted"/>
<dbReference type="Pfam" id="PF12776">
    <property type="entry name" value="Myb_DNA-bind_3"/>
    <property type="match status" value="1"/>
</dbReference>